<reference evidence="2" key="2">
    <citation type="submission" date="2020-05" db="EMBL/GenBank/DDBJ databases">
        <title>Complete genome sequence of Bradyrhizobium diazoefficiens XF6 isolated from soybean nodule.</title>
        <authorList>
            <person name="Noda R."/>
            <person name="Kakizaki K."/>
            <person name="Minamisawa K."/>
        </authorList>
    </citation>
    <scope>NUCLEOTIDE SEQUENCE</scope>
    <source>
        <strain evidence="2">XF6</strain>
    </source>
</reference>
<proteinExistence type="predicted"/>
<organism evidence="2">
    <name type="scientific">Bradyrhizobium diazoefficiens</name>
    <dbReference type="NCBI Taxonomy" id="1355477"/>
    <lineage>
        <taxon>Bacteria</taxon>
        <taxon>Pseudomonadati</taxon>
        <taxon>Pseudomonadota</taxon>
        <taxon>Alphaproteobacteria</taxon>
        <taxon>Hyphomicrobiales</taxon>
        <taxon>Nitrobacteraceae</taxon>
        <taxon>Bradyrhizobium</taxon>
    </lineage>
</organism>
<dbReference type="EMBL" id="AP023095">
    <property type="protein sequence ID" value="BCE53687.1"/>
    <property type="molecule type" value="Genomic_DNA"/>
</dbReference>
<evidence type="ECO:0000313" key="1">
    <source>
        <dbReference type="EMBL" id="BCE53687.1"/>
    </source>
</evidence>
<dbReference type="EMBL" id="AP023096">
    <property type="protein sequence ID" value="BCE62407.1"/>
    <property type="molecule type" value="Genomic_DNA"/>
</dbReference>
<protein>
    <submittedName>
        <fullName evidence="2">Uncharacterized protein</fullName>
    </submittedName>
</protein>
<name>A0A810AEY7_9BRAD</name>
<dbReference type="AlphaFoldDB" id="A0A810AEY7"/>
<sequence length="218" mass="25272">MHTRPTSYKIDSSVDDELVYLRWQISRYDRLRGYDCRVPPSLVDRVNNGQRLFADEELRQAIVGDAEPGSSMDELRGEWASQAKELFESFFARMLQRPPYFLKVHITKYGPGGSYHPTGLPGHPGRFITIKEPRIAKLPASFNQVIVHETIELLIHDEIERRRTSHDVKEAIVDQFCSCSELQAVYEKYPKQSRFAAALPDDWRSYIEWQPGESPSWD</sequence>
<evidence type="ECO:0000313" key="2">
    <source>
        <dbReference type="EMBL" id="BCE62407.1"/>
    </source>
</evidence>
<dbReference type="RefSeq" id="WP_028172785.1">
    <property type="nucleotide sequence ID" value="NZ_AP022638.1"/>
</dbReference>
<gene>
    <name evidence="1" type="ORF">XF5B_11990</name>
    <name evidence="2" type="ORF">XF6B_12060</name>
</gene>
<reference evidence="1" key="1">
    <citation type="submission" date="2020-05" db="EMBL/GenBank/DDBJ databases">
        <title>Complete genome sequence of Bradyrhizobium diazoefficiens XF5 isolated from soybean nodule.</title>
        <authorList>
            <person name="Noda R."/>
            <person name="Kakizaki K."/>
            <person name="Minamisawa K."/>
        </authorList>
    </citation>
    <scope>NUCLEOTIDE SEQUENCE</scope>
    <source>
        <strain evidence="1">XF5</strain>
    </source>
</reference>
<accession>A0A810AEY7</accession>